<evidence type="ECO:0000256" key="2">
    <source>
        <dbReference type="ARBA" id="ARBA00012837"/>
    </source>
</evidence>
<dbReference type="PRINTS" id="PR01038">
    <property type="entry name" value="TRNASYNTHARG"/>
</dbReference>
<dbReference type="InterPro" id="IPR035684">
    <property type="entry name" value="ArgRS_core"/>
</dbReference>
<dbReference type="InterPro" id="IPR014729">
    <property type="entry name" value="Rossmann-like_a/b/a_fold"/>
</dbReference>
<dbReference type="Gene3D" id="3.40.50.620">
    <property type="entry name" value="HUPs"/>
    <property type="match status" value="1"/>
</dbReference>
<dbReference type="Pfam" id="PF00750">
    <property type="entry name" value="tRNA-synt_1d"/>
    <property type="match status" value="1"/>
</dbReference>
<dbReference type="InterPro" id="IPR036695">
    <property type="entry name" value="Arg-tRNA-synth_N_sf"/>
</dbReference>
<gene>
    <name evidence="11" type="ORF">FUG_LOCUS541861</name>
</gene>
<keyword evidence="3" id="KW-0436">Ligase</keyword>
<evidence type="ECO:0000256" key="6">
    <source>
        <dbReference type="ARBA" id="ARBA00022917"/>
    </source>
</evidence>
<dbReference type="Gene3D" id="3.30.1360.70">
    <property type="entry name" value="Arginyl tRNA synthetase N-terminal domain"/>
    <property type="match status" value="1"/>
</dbReference>
<evidence type="ECO:0000256" key="9">
    <source>
        <dbReference type="SAM" id="Coils"/>
    </source>
</evidence>
<evidence type="ECO:0000256" key="4">
    <source>
        <dbReference type="ARBA" id="ARBA00022741"/>
    </source>
</evidence>
<name>A0A4E9EK40_GIBZA</name>
<keyword evidence="9" id="KW-0175">Coiled coil</keyword>
<dbReference type="PANTHER" id="PTHR11956">
    <property type="entry name" value="ARGINYL-TRNA SYNTHETASE"/>
    <property type="match status" value="1"/>
</dbReference>
<dbReference type="GO" id="GO:0005739">
    <property type="term" value="C:mitochondrion"/>
    <property type="evidence" value="ECO:0007669"/>
    <property type="project" value="TreeGrafter"/>
</dbReference>
<evidence type="ECO:0000256" key="7">
    <source>
        <dbReference type="ARBA" id="ARBA00023146"/>
    </source>
</evidence>
<dbReference type="GO" id="GO:0005524">
    <property type="term" value="F:ATP binding"/>
    <property type="evidence" value="ECO:0007669"/>
    <property type="project" value="UniProtKB-KW"/>
</dbReference>
<evidence type="ECO:0000256" key="3">
    <source>
        <dbReference type="ARBA" id="ARBA00022598"/>
    </source>
</evidence>
<keyword evidence="6" id="KW-0648">Protein biosynthesis</keyword>
<keyword evidence="4" id="KW-0547">Nucleotide-binding</keyword>
<feature type="domain" description="DALR anticodon binding" evidence="10">
    <location>
        <begin position="1295"/>
        <end position="1409"/>
    </location>
</feature>
<feature type="coiled-coil region" evidence="9">
    <location>
        <begin position="616"/>
        <end position="646"/>
    </location>
</feature>
<dbReference type="Pfam" id="PF05746">
    <property type="entry name" value="DALR_1"/>
    <property type="match status" value="1"/>
</dbReference>
<dbReference type="GO" id="GO:0032543">
    <property type="term" value="P:mitochondrial translation"/>
    <property type="evidence" value="ECO:0007669"/>
    <property type="project" value="TreeGrafter"/>
</dbReference>
<comment type="catalytic activity">
    <reaction evidence="8">
        <text>tRNA(Arg) + L-arginine + ATP = L-arginyl-tRNA(Arg) + AMP + diphosphate</text>
        <dbReference type="Rhea" id="RHEA:20301"/>
        <dbReference type="Rhea" id="RHEA-COMP:9658"/>
        <dbReference type="Rhea" id="RHEA-COMP:9673"/>
        <dbReference type="ChEBI" id="CHEBI:30616"/>
        <dbReference type="ChEBI" id="CHEBI:32682"/>
        <dbReference type="ChEBI" id="CHEBI:33019"/>
        <dbReference type="ChEBI" id="CHEBI:78442"/>
        <dbReference type="ChEBI" id="CHEBI:78513"/>
        <dbReference type="ChEBI" id="CHEBI:456215"/>
        <dbReference type="EC" id="6.1.1.19"/>
    </reaction>
</comment>
<evidence type="ECO:0000259" key="10">
    <source>
        <dbReference type="SMART" id="SM00836"/>
    </source>
</evidence>
<evidence type="ECO:0000256" key="5">
    <source>
        <dbReference type="ARBA" id="ARBA00022840"/>
    </source>
</evidence>
<evidence type="ECO:0000256" key="1">
    <source>
        <dbReference type="ARBA" id="ARBA00005594"/>
    </source>
</evidence>
<dbReference type="SUPFAM" id="SSF55190">
    <property type="entry name" value="Arginyl-tRNA synthetase (ArgRS), N-terminal 'additional' domain"/>
    <property type="match status" value="1"/>
</dbReference>
<organism evidence="11">
    <name type="scientific">Gibberella zeae</name>
    <name type="common">Wheat head blight fungus</name>
    <name type="synonym">Fusarium graminearum</name>
    <dbReference type="NCBI Taxonomy" id="5518"/>
    <lineage>
        <taxon>Eukaryota</taxon>
        <taxon>Fungi</taxon>
        <taxon>Dikarya</taxon>
        <taxon>Ascomycota</taxon>
        <taxon>Pezizomycotina</taxon>
        <taxon>Sordariomycetes</taxon>
        <taxon>Hypocreomycetidae</taxon>
        <taxon>Hypocreales</taxon>
        <taxon>Nectriaceae</taxon>
        <taxon>Fusarium</taxon>
    </lineage>
</organism>
<dbReference type="SUPFAM" id="SSF47323">
    <property type="entry name" value="Anticodon-binding domain of a subclass of class I aminoacyl-tRNA synthetases"/>
    <property type="match status" value="1"/>
</dbReference>
<keyword evidence="5" id="KW-0067">ATP-binding</keyword>
<dbReference type="Gene3D" id="1.10.730.10">
    <property type="entry name" value="Isoleucyl-tRNA Synthetase, Domain 1"/>
    <property type="match status" value="1"/>
</dbReference>
<sequence>MTFSLGREKRKKRQTILMTFLTLPIGFGYCNRGLLDSPSLIVCLLPFSFDCSGSRTADGSEAAAPLIYPEISIVDIAPRRKVVWVWICCVCGYGGMKVSVDPCPNCCNPRCPNYSHFQRGSLPPGNVEAETGPASELDLLLPVGKILVGIVTEEGVHNYPPGVPSRYFDWVATATSVIWTEQDEWKKQYRMVKYSASEHNRPFTEMLRERNGYDCPEISFVMDRHPSTRGERETLCVEAFCQGADLVLDGIDPTELLGHQLANVDEPKAWISDRNYWLLRDIDAENPLYENVLGRLEFYRVLQNERFREGPSGEMIGPIRNLFVSNPDGTSVMAILKTANQFQAPALHELFASYITTSPTPSIKLKLSDFWNTSYVISFTLPFYAIGLSGRQDKRTLHDPERKFRARYLLDSLNIQELSPLLGHSEDSCLEGKLVLHEGVYSFATTGVTEEHWTAYCFDDDFFESEPRLLEEGEELESSEGFVDPIIVEVEVKDTAIQWRPRQYSLVALAIQLDKIHGHHARIHDVFKHSLDSYTPSTRYGPSRNLNPSNKQDWKQFPELLSKVTFYNTKIIEEVENFLENDVQLSSVSVPQGELWQSLRSDVKALKALRAIEGILKELKDIGDKLEETKRSFKELRREKKLDRADEQQIREERSKELAVAAVVIMPLLSLDESKANMTQAFAILSLVAQVYSGKPQKGDEESWPGYLFLVSSFIVICAAGILYMLRKHVALHGKALLAKFNGFLTTTGLDLRYNSMNSQSDSLLSSLNTITETIVAMAVTTCSVSGIETLLGKAGLDTPIPEYPGADIVHNPQDIFRVYLAETIQKLTNCDRLVAYDAIQTSNVTGMGDLVVVAPRLRLKDVNNEDLAKDLLQKLPRLPPFGCPIRDGIRLQVFFSPNTLSRLSLFYISDRNVSYGYDTSLGLTDPAVPDGQKKKVIVEYSSPNMASEFQVSHLRSTLLGTYVAKIHASMGCDVVRMNYLGDWGKQIGLLAAGWRRFGSEDEFAKQPLRHLLQVKHKIEELFKPEVEKCKATKANDQDTSEIESQGLYAERDDFFKKMEDKDPEAIALWQRFRDATVKDLTDSYARLGVTFDEYSGESQVTSESVAEVEQALKEKGVYEEHDDSWQIDFSKHEAKGLSIAVLRYRNGTTSYLLRDVAAVLDRFKAHSFDKMIYVAAMEQEMHFNRVIKTLKLMDRQDLADRIQHTSFAKINGLPEELKGAELLSDYLDGCRSMVQADLEEEDEEVSHVDSSERSVDILGLAGLFVQDHYHKRNTSYTSDAKKMAPLEGETGAAIQNCYARLLKKLGPEPTTFDYTTLNYTSLESEDYAELLRILLQYPDAAHGSFKSLEPSFIVVYLLRLVDQLMVTLDDDDMKDWAGQESASEARLALYENARQVFENALKLLGVTPWSL</sequence>
<evidence type="ECO:0000313" key="11">
    <source>
        <dbReference type="EMBL" id="VIO63723.1"/>
    </source>
</evidence>
<dbReference type="InterPro" id="IPR008909">
    <property type="entry name" value="DALR_anticod-bd"/>
</dbReference>
<proteinExistence type="inferred from homology"/>
<dbReference type="EC" id="6.1.1.19" evidence="2"/>
<accession>A0A4E9EK40</accession>
<dbReference type="EMBL" id="CAAKMV010000185">
    <property type="protein sequence ID" value="VIO63723.1"/>
    <property type="molecule type" value="Genomic_DNA"/>
</dbReference>
<dbReference type="InterPro" id="IPR001278">
    <property type="entry name" value="Arg-tRNA-ligase"/>
</dbReference>
<comment type="similarity">
    <text evidence="1">Belongs to the class-I aminoacyl-tRNA synthetase family.</text>
</comment>
<reference evidence="11" key="1">
    <citation type="submission" date="2019-04" db="EMBL/GenBank/DDBJ databases">
        <authorList>
            <person name="Melise S."/>
            <person name="Noan J."/>
            <person name="Okalmin O."/>
        </authorList>
    </citation>
    <scope>NUCLEOTIDE SEQUENCE</scope>
    <source>
        <strain evidence="11">FN9</strain>
    </source>
</reference>
<protein>
    <recommendedName>
        <fullName evidence="2">arginine--tRNA ligase</fullName>
        <ecNumber evidence="2">6.1.1.19</ecNumber>
    </recommendedName>
</protein>
<dbReference type="PANTHER" id="PTHR11956:SF11">
    <property type="entry name" value="ARGININE--TRNA LIGASE, MITOCHONDRIAL-RELATED"/>
    <property type="match status" value="1"/>
</dbReference>
<dbReference type="GO" id="GO:0006420">
    <property type="term" value="P:arginyl-tRNA aminoacylation"/>
    <property type="evidence" value="ECO:0007669"/>
    <property type="project" value="InterPro"/>
</dbReference>
<keyword evidence="7" id="KW-0030">Aminoacyl-tRNA synthetase</keyword>
<dbReference type="SUPFAM" id="SSF52374">
    <property type="entry name" value="Nucleotidylyl transferase"/>
    <property type="match status" value="1"/>
</dbReference>
<evidence type="ECO:0000256" key="8">
    <source>
        <dbReference type="ARBA" id="ARBA00049339"/>
    </source>
</evidence>
<dbReference type="GO" id="GO:0004814">
    <property type="term" value="F:arginine-tRNA ligase activity"/>
    <property type="evidence" value="ECO:0007669"/>
    <property type="project" value="UniProtKB-EC"/>
</dbReference>
<dbReference type="InterPro" id="IPR009080">
    <property type="entry name" value="tRNAsynth_Ia_anticodon-bd"/>
</dbReference>
<dbReference type="SMART" id="SM00836">
    <property type="entry name" value="DALR_1"/>
    <property type="match status" value="1"/>
</dbReference>